<dbReference type="InterPro" id="IPR012314">
    <property type="entry name" value="Pept_M12B_GON-ADAMTSs"/>
</dbReference>
<dbReference type="Pfam" id="PF08685">
    <property type="entry name" value="GON"/>
    <property type="match status" value="1"/>
</dbReference>
<evidence type="ECO:0000313" key="1">
    <source>
        <dbReference type="EMBL" id="CAB3995954.1"/>
    </source>
</evidence>
<dbReference type="Proteomes" id="UP001152795">
    <property type="component" value="Unassembled WGS sequence"/>
</dbReference>
<comment type="caution">
    <text evidence="1">The sequence shown here is derived from an EMBL/GenBank/DDBJ whole genome shotgun (WGS) entry which is preliminary data.</text>
</comment>
<dbReference type="GO" id="GO:0004222">
    <property type="term" value="F:metalloendopeptidase activity"/>
    <property type="evidence" value="ECO:0007669"/>
    <property type="project" value="InterPro"/>
</dbReference>
<feature type="non-terminal residue" evidence="1">
    <location>
        <position position="1"/>
    </location>
</feature>
<dbReference type="PROSITE" id="PS51046">
    <property type="entry name" value="GON"/>
    <property type="match status" value="1"/>
</dbReference>
<accession>A0A6S7GR55</accession>
<sequence length="67" mass="7205">VFKMDLTGTGMMFVTPIDWRYGGYHGCSGNTPNQYSVSSTKQVVSGRCGGFCGSCWARTLSVKPEGC</sequence>
<name>A0A6S7GR55_PARCT</name>
<proteinExistence type="predicted"/>
<reference evidence="1" key="1">
    <citation type="submission" date="2020-04" db="EMBL/GenBank/DDBJ databases">
        <authorList>
            <person name="Alioto T."/>
            <person name="Alioto T."/>
            <person name="Gomez Garrido J."/>
        </authorList>
    </citation>
    <scope>NUCLEOTIDE SEQUENCE</scope>
    <source>
        <strain evidence="1">A484AB</strain>
    </source>
</reference>
<organism evidence="1 2">
    <name type="scientific">Paramuricea clavata</name>
    <name type="common">Red gorgonian</name>
    <name type="synonym">Violescent sea-whip</name>
    <dbReference type="NCBI Taxonomy" id="317549"/>
    <lineage>
        <taxon>Eukaryota</taxon>
        <taxon>Metazoa</taxon>
        <taxon>Cnidaria</taxon>
        <taxon>Anthozoa</taxon>
        <taxon>Octocorallia</taxon>
        <taxon>Malacalcyonacea</taxon>
        <taxon>Plexauridae</taxon>
        <taxon>Paramuricea</taxon>
    </lineage>
</organism>
<gene>
    <name evidence="1" type="ORF">PACLA_8A074247</name>
</gene>
<dbReference type="EMBL" id="CACRXK020002767">
    <property type="protein sequence ID" value="CAB3995954.1"/>
    <property type="molecule type" value="Genomic_DNA"/>
</dbReference>
<keyword evidence="2" id="KW-1185">Reference proteome</keyword>
<protein>
    <submittedName>
        <fullName evidence="1">GON domain</fullName>
    </submittedName>
</protein>
<dbReference type="GO" id="GO:0008270">
    <property type="term" value="F:zinc ion binding"/>
    <property type="evidence" value="ECO:0007669"/>
    <property type="project" value="InterPro"/>
</dbReference>
<dbReference type="AlphaFoldDB" id="A0A6S7GR55"/>
<evidence type="ECO:0000313" key="2">
    <source>
        <dbReference type="Proteomes" id="UP001152795"/>
    </source>
</evidence>